<dbReference type="AlphaFoldDB" id="A0A9N7UJ16"/>
<sequence length="215" mass="23511">MDKNGGILTSCNSKSDTSGECSTFLHWFKVKLVISPLCVTWPQESAALPCSREKGPIGERGAGSRQHTGPRGEVAEEPDKEVSVFCSNALKKKKKENIKHLPEELTCSFTPAEPELVKIPGTWSQVRAEGPGGGPRLPAAGAGPMQLRLELQICGECEWQKQSETDECDLLGSRPMNLEDGEGMECRDVHISSDMLQLHLFSNGVEPMELHRGIK</sequence>
<organism evidence="2 3">
    <name type="scientific">Pleuronectes platessa</name>
    <name type="common">European plaice</name>
    <dbReference type="NCBI Taxonomy" id="8262"/>
    <lineage>
        <taxon>Eukaryota</taxon>
        <taxon>Metazoa</taxon>
        <taxon>Chordata</taxon>
        <taxon>Craniata</taxon>
        <taxon>Vertebrata</taxon>
        <taxon>Euteleostomi</taxon>
        <taxon>Actinopterygii</taxon>
        <taxon>Neopterygii</taxon>
        <taxon>Teleostei</taxon>
        <taxon>Neoteleostei</taxon>
        <taxon>Acanthomorphata</taxon>
        <taxon>Carangaria</taxon>
        <taxon>Pleuronectiformes</taxon>
        <taxon>Pleuronectoidei</taxon>
        <taxon>Pleuronectidae</taxon>
        <taxon>Pleuronectes</taxon>
    </lineage>
</organism>
<evidence type="ECO:0000256" key="1">
    <source>
        <dbReference type="SAM" id="MobiDB-lite"/>
    </source>
</evidence>
<reference evidence="2" key="1">
    <citation type="submission" date="2020-03" db="EMBL/GenBank/DDBJ databases">
        <authorList>
            <person name="Weist P."/>
        </authorList>
    </citation>
    <scope>NUCLEOTIDE SEQUENCE</scope>
</reference>
<dbReference type="Proteomes" id="UP001153269">
    <property type="component" value="Unassembled WGS sequence"/>
</dbReference>
<dbReference type="EMBL" id="CADEAL010001433">
    <property type="protein sequence ID" value="CAB1432365.1"/>
    <property type="molecule type" value="Genomic_DNA"/>
</dbReference>
<evidence type="ECO:0000313" key="3">
    <source>
        <dbReference type="Proteomes" id="UP001153269"/>
    </source>
</evidence>
<gene>
    <name evidence="2" type="ORF">PLEPLA_LOCUS20428</name>
</gene>
<accession>A0A9N7UJ16</accession>
<comment type="caution">
    <text evidence="2">The sequence shown here is derived from an EMBL/GenBank/DDBJ whole genome shotgun (WGS) entry which is preliminary data.</text>
</comment>
<proteinExistence type="predicted"/>
<name>A0A9N7UJ16_PLEPL</name>
<evidence type="ECO:0000313" key="2">
    <source>
        <dbReference type="EMBL" id="CAB1432365.1"/>
    </source>
</evidence>
<protein>
    <submittedName>
        <fullName evidence="2">Uncharacterized protein</fullName>
    </submittedName>
</protein>
<keyword evidence="3" id="KW-1185">Reference proteome</keyword>
<feature type="region of interest" description="Disordered" evidence="1">
    <location>
        <begin position="49"/>
        <end position="78"/>
    </location>
</feature>